<dbReference type="EMBL" id="NAJO01000008">
    <property type="protein sequence ID" value="OQO10808.1"/>
    <property type="molecule type" value="Genomic_DNA"/>
</dbReference>
<feature type="transmembrane region" description="Helical" evidence="1">
    <location>
        <begin position="112"/>
        <end position="145"/>
    </location>
</feature>
<protein>
    <submittedName>
        <fullName evidence="2">Uncharacterized protein</fullName>
    </submittedName>
</protein>
<gene>
    <name evidence="2" type="ORF">B0A48_04108</name>
</gene>
<keyword evidence="1" id="KW-0812">Transmembrane</keyword>
<name>A0A1V8THR8_9PEZI</name>
<evidence type="ECO:0000313" key="3">
    <source>
        <dbReference type="Proteomes" id="UP000192596"/>
    </source>
</evidence>
<evidence type="ECO:0000256" key="1">
    <source>
        <dbReference type="SAM" id="Phobius"/>
    </source>
</evidence>
<sequence>MALFGLAPQSSIDKSRLSRPFLLNEKAIIIPTSMIVAILAILGGVLWTYTSAETLTAMRCRGLTRNHGQEHESQNDIEMHPQLPAEADEAYLNRVTAALAVEQHKESRLIRLLYFSTMLFVPPSFVATAGLPLGLMGVTAMGALHDFTWRLRFFLPESSSSFLDLDQAVAFAGGVATICFSSYEAYSSRKDESRDDSE</sequence>
<accession>A0A1V8THR8</accession>
<dbReference type="OrthoDB" id="2309723at2759"/>
<keyword evidence="1" id="KW-1133">Transmembrane helix</keyword>
<dbReference type="AlphaFoldDB" id="A0A1V8THR8"/>
<dbReference type="Proteomes" id="UP000192596">
    <property type="component" value="Unassembled WGS sequence"/>
</dbReference>
<proteinExistence type="predicted"/>
<feature type="transmembrane region" description="Helical" evidence="1">
    <location>
        <begin position="28"/>
        <end position="49"/>
    </location>
</feature>
<dbReference type="InParanoid" id="A0A1V8THR8"/>
<comment type="caution">
    <text evidence="2">The sequence shown here is derived from an EMBL/GenBank/DDBJ whole genome shotgun (WGS) entry which is preliminary data.</text>
</comment>
<reference evidence="3" key="1">
    <citation type="submission" date="2017-03" db="EMBL/GenBank/DDBJ databases">
        <title>Genomes of endolithic fungi from Antarctica.</title>
        <authorList>
            <person name="Coleine C."/>
            <person name="Masonjones S."/>
            <person name="Stajich J.E."/>
        </authorList>
    </citation>
    <scope>NUCLEOTIDE SEQUENCE [LARGE SCALE GENOMIC DNA]</scope>
    <source>
        <strain evidence="3">CCFEE 5527</strain>
    </source>
</reference>
<evidence type="ECO:0000313" key="2">
    <source>
        <dbReference type="EMBL" id="OQO10808.1"/>
    </source>
</evidence>
<keyword evidence="1" id="KW-0472">Membrane</keyword>
<keyword evidence="3" id="KW-1185">Reference proteome</keyword>
<organism evidence="2 3">
    <name type="scientific">Cryoendolithus antarcticus</name>
    <dbReference type="NCBI Taxonomy" id="1507870"/>
    <lineage>
        <taxon>Eukaryota</taxon>
        <taxon>Fungi</taxon>
        <taxon>Dikarya</taxon>
        <taxon>Ascomycota</taxon>
        <taxon>Pezizomycotina</taxon>
        <taxon>Dothideomycetes</taxon>
        <taxon>Dothideomycetidae</taxon>
        <taxon>Cladosporiales</taxon>
        <taxon>Cladosporiaceae</taxon>
        <taxon>Cryoendolithus</taxon>
    </lineage>
</organism>